<dbReference type="Gene3D" id="3.40.50.2300">
    <property type="match status" value="2"/>
</dbReference>
<dbReference type="InterPro" id="IPR000843">
    <property type="entry name" value="HTH_LacI"/>
</dbReference>
<reference evidence="5 6" key="1">
    <citation type="journal article" date="2007" name="Int. J. Syst. Evol. Microbiol.">
        <title>Paenibacillus ginsengarvi sp. nov., isolated from soil from ginseng cultivation.</title>
        <authorList>
            <person name="Yoon M.H."/>
            <person name="Ten L.N."/>
            <person name="Im W.T."/>
        </authorList>
    </citation>
    <scope>NUCLEOTIDE SEQUENCE [LARGE SCALE GENOMIC DNA]</scope>
    <source>
        <strain evidence="5 6">KCTC 13059</strain>
    </source>
</reference>
<dbReference type="SUPFAM" id="SSF53822">
    <property type="entry name" value="Periplasmic binding protein-like I"/>
    <property type="match status" value="1"/>
</dbReference>
<protein>
    <submittedName>
        <fullName evidence="5">LacI family transcriptional regulator</fullName>
    </submittedName>
</protein>
<proteinExistence type="predicted"/>
<dbReference type="InterPro" id="IPR028082">
    <property type="entry name" value="Peripla_BP_I"/>
</dbReference>
<dbReference type="GO" id="GO:0000976">
    <property type="term" value="F:transcription cis-regulatory region binding"/>
    <property type="evidence" value="ECO:0007669"/>
    <property type="project" value="TreeGrafter"/>
</dbReference>
<dbReference type="PROSITE" id="PS00356">
    <property type="entry name" value="HTH_LACI_1"/>
    <property type="match status" value="1"/>
</dbReference>
<dbReference type="SMART" id="SM00354">
    <property type="entry name" value="HTH_LACI"/>
    <property type="match status" value="1"/>
</dbReference>
<dbReference type="CDD" id="cd01392">
    <property type="entry name" value="HTH_LacI"/>
    <property type="match status" value="1"/>
</dbReference>
<name>A0A3B0CB88_9BACL</name>
<dbReference type="OrthoDB" id="2854648at2"/>
<dbReference type="RefSeq" id="WP_120748702.1">
    <property type="nucleotide sequence ID" value="NZ_RBAH01000013.1"/>
</dbReference>
<dbReference type="InterPro" id="IPR010982">
    <property type="entry name" value="Lambda_DNA-bd_dom_sf"/>
</dbReference>
<accession>A0A3B0CB88</accession>
<organism evidence="5 6">
    <name type="scientific">Paenibacillus ginsengarvi</name>
    <dbReference type="NCBI Taxonomy" id="400777"/>
    <lineage>
        <taxon>Bacteria</taxon>
        <taxon>Bacillati</taxon>
        <taxon>Bacillota</taxon>
        <taxon>Bacilli</taxon>
        <taxon>Bacillales</taxon>
        <taxon>Paenibacillaceae</taxon>
        <taxon>Paenibacillus</taxon>
    </lineage>
</organism>
<dbReference type="Proteomes" id="UP000282311">
    <property type="component" value="Unassembled WGS sequence"/>
</dbReference>
<dbReference type="CDD" id="cd06267">
    <property type="entry name" value="PBP1_LacI_sugar_binding-like"/>
    <property type="match status" value="1"/>
</dbReference>
<evidence type="ECO:0000259" key="4">
    <source>
        <dbReference type="PROSITE" id="PS50932"/>
    </source>
</evidence>
<sequence>MTTIRDVAKAAGVTIATVSRALNNEPGVNELTRHKIAAIAREMNYVPNMAAKRLANKKSNCIGIIWYNAQGLFYSRWCNDMQRRADLRGFSTMISLAKPDQALRQFKEHFIDRIIYWCRPQSTPTLEFLQENQGFAGSVLIMGGNSVENTHRIGINRKDAIFKAVQHLAELGHQRIAFVGQDAEKLAGFMQGLLEFQLFYHPDFIIHHSSPSPLPEASLSGLIRKGPQERPTAFVVDSHGMLFEFIRITKKHNISIPKHFALIVYDSIPEMEQILDVPLTTVGPSIDRLSEAALDILTAEEPDSPDGKWIDITVEAELTIRESVLRPEEMMDI</sequence>
<evidence type="ECO:0000256" key="2">
    <source>
        <dbReference type="ARBA" id="ARBA00023125"/>
    </source>
</evidence>
<dbReference type="GO" id="GO:0003700">
    <property type="term" value="F:DNA-binding transcription factor activity"/>
    <property type="evidence" value="ECO:0007669"/>
    <property type="project" value="TreeGrafter"/>
</dbReference>
<dbReference type="Gene3D" id="1.10.260.40">
    <property type="entry name" value="lambda repressor-like DNA-binding domains"/>
    <property type="match status" value="1"/>
</dbReference>
<dbReference type="AlphaFoldDB" id="A0A3B0CB88"/>
<dbReference type="PANTHER" id="PTHR30146:SF109">
    <property type="entry name" value="HTH-TYPE TRANSCRIPTIONAL REGULATOR GALS"/>
    <property type="match status" value="1"/>
</dbReference>
<comment type="caution">
    <text evidence="5">The sequence shown here is derived from an EMBL/GenBank/DDBJ whole genome shotgun (WGS) entry which is preliminary data.</text>
</comment>
<evidence type="ECO:0000313" key="5">
    <source>
        <dbReference type="EMBL" id="RKN81948.1"/>
    </source>
</evidence>
<dbReference type="InterPro" id="IPR046335">
    <property type="entry name" value="LacI/GalR-like_sensor"/>
</dbReference>
<keyword evidence="6" id="KW-1185">Reference proteome</keyword>
<evidence type="ECO:0000256" key="1">
    <source>
        <dbReference type="ARBA" id="ARBA00023015"/>
    </source>
</evidence>
<dbReference type="Pfam" id="PF13377">
    <property type="entry name" value="Peripla_BP_3"/>
    <property type="match status" value="1"/>
</dbReference>
<dbReference type="Pfam" id="PF00356">
    <property type="entry name" value="LacI"/>
    <property type="match status" value="1"/>
</dbReference>
<keyword evidence="3" id="KW-0804">Transcription</keyword>
<evidence type="ECO:0000313" key="6">
    <source>
        <dbReference type="Proteomes" id="UP000282311"/>
    </source>
</evidence>
<gene>
    <name evidence="5" type="ORF">D7M11_18365</name>
</gene>
<dbReference type="PANTHER" id="PTHR30146">
    <property type="entry name" value="LACI-RELATED TRANSCRIPTIONAL REPRESSOR"/>
    <property type="match status" value="1"/>
</dbReference>
<keyword evidence="1" id="KW-0805">Transcription regulation</keyword>
<dbReference type="PROSITE" id="PS50932">
    <property type="entry name" value="HTH_LACI_2"/>
    <property type="match status" value="1"/>
</dbReference>
<dbReference type="SUPFAM" id="SSF47413">
    <property type="entry name" value="lambda repressor-like DNA-binding domains"/>
    <property type="match status" value="1"/>
</dbReference>
<dbReference type="PRINTS" id="PR00036">
    <property type="entry name" value="HTHLACI"/>
</dbReference>
<keyword evidence="2" id="KW-0238">DNA-binding</keyword>
<feature type="domain" description="HTH lacI-type" evidence="4">
    <location>
        <begin position="2"/>
        <end position="56"/>
    </location>
</feature>
<evidence type="ECO:0000256" key="3">
    <source>
        <dbReference type="ARBA" id="ARBA00023163"/>
    </source>
</evidence>
<dbReference type="EMBL" id="RBAH01000013">
    <property type="protein sequence ID" value="RKN81948.1"/>
    <property type="molecule type" value="Genomic_DNA"/>
</dbReference>